<feature type="transmembrane region" description="Helical" evidence="6">
    <location>
        <begin position="322"/>
        <end position="342"/>
    </location>
</feature>
<evidence type="ECO:0000256" key="4">
    <source>
        <dbReference type="ARBA" id="ARBA00022989"/>
    </source>
</evidence>
<dbReference type="KEGG" id="lbq:CKQ53_11380"/>
<feature type="transmembrane region" description="Helical" evidence="6">
    <location>
        <begin position="214"/>
        <end position="233"/>
    </location>
</feature>
<feature type="transmembrane region" description="Helical" evidence="6">
    <location>
        <begin position="92"/>
        <end position="110"/>
    </location>
</feature>
<evidence type="ECO:0000313" key="8">
    <source>
        <dbReference type="EMBL" id="AXW87525.1"/>
    </source>
</evidence>
<sequence>MSTAMPASAPSIPQPQPVFNSRLAVGLLGILLAAMVAGLSSRVPSLVLVDIQGGLGFAKDDISWLTTAYSAGELAAMPFAAWFAITFSMRRFHLTMLAAAMVLAALLPYIRDLHLLLALRVLHGLCSGSLVPILMMAALRFLPAPIRLHGLALFAMTATLSPNVALWLASVSVDQLDNWRWAYWNVIPLGLLAMAMVAWGIPEMPMALARLKQADWFGMLFAVPGLMLLVLGIDQGVRLDWFHSPMIVAALSVGAGFTALFFICEWLHPTPFIRLDLLKRRNIWLGFITLLGFFVVTFSGVGLPANTLAGLHGFRLEQTASLGLMVGLPQLILGSCVAVMLYQRWVDARYVFAAGLACMAAACWLASGVTDEWMVPQFLVITLLHAIGQPLAMVAMLFLIVSVVQPMEGPYLAGLVNIVRVISTVVAGALINQLNLIRTRTHYESLRDQAGNLSAQWAGFHPSPDSLIALVVRQSSVLAVADVYRVIGLVALLMIPLVLKFQYIPAPVVPRLSPSVPSATQPGVASK</sequence>
<dbReference type="InterPro" id="IPR011701">
    <property type="entry name" value="MFS"/>
</dbReference>
<organism evidence="8 9">
    <name type="scientific">Lonsdalea britannica</name>
    <dbReference type="NCBI Taxonomy" id="1082704"/>
    <lineage>
        <taxon>Bacteria</taxon>
        <taxon>Pseudomonadati</taxon>
        <taxon>Pseudomonadota</taxon>
        <taxon>Gammaproteobacteria</taxon>
        <taxon>Enterobacterales</taxon>
        <taxon>Pectobacteriaceae</taxon>
        <taxon>Lonsdalea</taxon>
    </lineage>
</organism>
<feature type="transmembrane region" description="Helical" evidence="6">
    <location>
        <begin position="349"/>
        <end position="367"/>
    </location>
</feature>
<gene>
    <name evidence="8" type="ORF">CKQ53_11380</name>
</gene>
<feature type="transmembrane region" description="Helical" evidence="6">
    <location>
        <begin position="483"/>
        <end position="501"/>
    </location>
</feature>
<dbReference type="InterPro" id="IPR036259">
    <property type="entry name" value="MFS_trans_sf"/>
</dbReference>
<feature type="transmembrane region" description="Helical" evidence="6">
    <location>
        <begin position="283"/>
        <end position="302"/>
    </location>
</feature>
<dbReference type="AlphaFoldDB" id="A0AAD0SGP0"/>
<feature type="transmembrane region" description="Helical" evidence="6">
    <location>
        <begin position="411"/>
        <end position="431"/>
    </location>
</feature>
<proteinExistence type="predicted"/>
<keyword evidence="5 6" id="KW-0472">Membrane</keyword>
<reference evidence="8 9" key="1">
    <citation type="submission" date="2017-08" db="EMBL/GenBank/DDBJ databases">
        <title>Comparative genomics of bacteria isolated from necrotic lesions of AOD affected trees.</title>
        <authorList>
            <person name="Doonan J."/>
            <person name="Denman S."/>
            <person name="McDonald J.E."/>
        </authorList>
    </citation>
    <scope>NUCLEOTIDE SEQUENCE [LARGE SCALE GENOMIC DNA]</scope>
    <source>
        <strain evidence="8 9">477</strain>
    </source>
</reference>
<feature type="transmembrane region" description="Helical" evidence="6">
    <location>
        <begin position="379"/>
        <end position="404"/>
    </location>
</feature>
<keyword evidence="3 6" id="KW-0812">Transmembrane</keyword>
<evidence type="ECO:0000256" key="6">
    <source>
        <dbReference type="SAM" id="Phobius"/>
    </source>
</evidence>
<dbReference type="RefSeq" id="WP_118895003.1">
    <property type="nucleotide sequence ID" value="NZ_CP023009.1"/>
</dbReference>
<dbReference type="SUPFAM" id="SSF103473">
    <property type="entry name" value="MFS general substrate transporter"/>
    <property type="match status" value="1"/>
</dbReference>
<keyword evidence="2" id="KW-0813">Transport</keyword>
<feature type="domain" description="Major facilitator superfamily (MFS) profile" evidence="7">
    <location>
        <begin position="26"/>
        <end position="500"/>
    </location>
</feature>
<name>A0AAD0SGP0_9GAMM</name>
<evidence type="ECO:0000313" key="9">
    <source>
        <dbReference type="Proteomes" id="UP000263881"/>
    </source>
</evidence>
<dbReference type="Proteomes" id="UP000263881">
    <property type="component" value="Chromosome"/>
</dbReference>
<feature type="transmembrane region" description="Helical" evidence="6">
    <location>
        <begin position="62"/>
        <end position="85"/>
    </location>
</feature>
<dbReference type="GO" id="GO:0022857">
    <property type="term" value="F:transmembrane transporter activity"/>
    <property type="evidence" value="ECO:0007669"/>
    <property type="project" value="InterPro"/>
</dbReference>
<keyword evidence="9" id="KW-1185">Reference proteome</keyword>
<evidence type="ECO:0000259" key="7">
    <source>
        <dbReference type="PROSITE" id="PS50850"/>
    </source>
</evidence>
<comment type="subcellular location">
    <subcellularLocation>
        <location evidence="1">Membrane</location>
        <topology evidence="1">Multi-pass membrane protein</topology>
    </subcellularLocation>
</comment>
<evidence type="ECO:0000256" key="2">
    <source>
        <dbReference type="ARBA" id="ARBA00022448"/>
    </source>
</evidence>
<evidence type="ECO:0000256" key="3">
    <source>
        <dbReference type="ARBA" id="ARBA00022692"/>
    </source>
</evidence>
<accession>A0AAD0SGP0</accession>
<feature type="transmembrane region" description="Helical" evidence="6">
    <location>
        <begin position="181"/>
        <end position="202"/>
    </location>
</feature>
<dbReference type="InterPro" id="IPR020846">
    <property type="entry name" value="MFS_dom"/>
</dbReference>
<evidence type="ECO:0000256" key="1">
    <source>
        <dbReference type="ARBA" id="ARBA00004141"/>
    </source>
</evidence>
<dbReference type="Pfam" id="PF07690">
    <property type="entry name" value="MFS_1"/>
    <property type="match status" value="1"/>
</dbReference>
<evidence type="ECO:0000256" key="5">
    <source>
        <dbReference type="ARBA" id="ARBA00023136"/>
    </source>
</evidence>
<dbReference type="GO" id="GO:0016020">
    <property type="term" value="C:membrane"/>
    <property type="evidence" value="ECO:0007669"/>
    <property type="project" value="UniProtKB-SubCell"/>
</dbReference>
<protein>
    <submittedName>
        <fullName evidence="8">MFS transporter</fullName>
    </submittedName>
</protein>
<feature type="transmembrane region" description="Helical" evidence="6">
    <location>
        <begin position="245"/>
        <end position="263"/>
    </location>
</feature>
<feature type="transmembrane region" description="Helical" evidence="6">
    <location>
        <begin position="116"/>
        <end position="139"/>
    </location>
</feature>
<keyword evidence="4 6" id="KW-1133">Transmembrane helix</keyword>
<dbReference type="EMBL" id="CP023009">
    <property type="protein sequence ID" value="AXW87525.1"/>
    <property type="molecule type" value="Genomic_DNA"/>
</dbReference>
<dbReference type="PROSITE" id="PS50850">
    <property type="entry name" value="MFS"/>
    <property type="match status" value="1"/>
</dbReference>
<feature type="transmembrane region" description="Helical" evidence="6">
    <location>
        <begin position="151"/>
        <end position="169"/>
    </location>
</feature>
<dbReference type="Gene3D" id="1.20.1250.20">
    <property type="entry name" value="MFS general substrate transporter like domains"/>
    <property type="match status" value="1"/>
</dbReference>
<dbReference type="PANTHER" id="PTHR42718">
    <property type="entry name" value="MAJOR FACILITATOR SUPERFAMILY MULTIDRUG TRANSPORTER MFSC"/>
    <property type="match status" value="1"/>
</dbReference>
<dbReference type="PANTHER" id="PTHR42718:SF9">
    <property type="entry name" value="MAJOR FACILITATOR SUPERFAMILY MULTIDRUG TRANSPORTER MFSC"/>
    <property type="match status" value="1"/>
</dbReference>